<dbReference type="SUPFAM" id="SSF159774">
    <property type="entry name" value="YerB-like"/>
    <property type="match status" value="1"/>
</dbReference>
<dbReference type="AlphaFoldDB" id="A0A9D1UBC6"/>
<dbReference type="Proteomes" id="UP000824265">
    <property type="component" value="Unassembled WGS sequence"/>
</dbReference>
<dbReference type="InterPro" id="IPR023158">
    <property type="entry name" value="YerB-like_sf"/>
</dbReference>
<evidence type="ECO:0000313" key="3">
    <source>
        <dbReference type="EMBL" id="HIW81013.1"/>
    </source>
</evidence>
<evidence type="ECO:0000259" key="2">
    <source>
        <dbReference type="Pfam" id="PF17479"/>
    </source>
</evidence>
<accession>A0A9D1UBC6</accession>
<dbReference type="Pfam" id="PF11258">
    <property type="entry name" value="DUF3048"/>
    <property type="match status" value="1"/>
</dbReference>
<reference evidence="3" key="1">
    <citation type="journal article" date="2021" name="PeerJ">
        <title>Extensive microbial diversity within the chicken gut microbiome revealed by metagenomics and culture.</title>
        <authorList>
            <person name="Gilroy R."/>
            <person name="Ravi A."/>
            <person name="Getino M."/>
            <person name="Pursley I."/>
            <person name="Horton D.L."/>
            <person name="Alikhan N.F."/>
            <person name="Baker D."/>
            <person name="Gharbi K."/>
            <person name="Hall N."/>
            <person name="Watson M."/>
            <person name="Adriaenssens E.M."/>
            <person name="Foster-Nyarko E."/>
            <person name="Jarju S."/>
            <person name="Secka A."/>
            <person name="Antonio M."/>
            <person name="Oren A."/>
            <person name="Chaudhuri R.R."/>
            <person name="La Ragione R."/>
            <person name="Hildebrand F."/>
            <person name="Pallen M.J."/>
        </authorList>
    </citation>
    <scope>NUCLEOTIDE SEQUENCE</scope>
    <source>
        <strain evidence="3">CHK195-6426</strain>
    </source>
</reference>
<feature type="domain" description="DUF3048" evidence="2">
    <location>
        <begin position="267"/>
        <end position="372"/>
    </location>
</feature>
<evidence type="ECO:0000313" key="4">
    <source>
        <dbReference type="Proteomes" id="UP000824265"/>
    </source>
</evidence>
<sequence>MKKKVLAAMIVAMGILTGCGNNEDAASVVHTVEGQPIASETQGGEDQAQPSGDTVITERTVVDGKMQSYLTGEWKDEAVVKRRNMAVIMPNNKPSLPQYGISQASIVYEAPVEGRITRLMALFEDYDDLDHIGPVRSARDYYVYEAMAYDSIFVNWGLAIPFVGPIINTDRIDNVSQAVEGIDVAAPEAFDRISRSGYATEYTGYLFIDGYNEAVDRLGYETEYTNRFVQAFTFAADGQRAEYADYPEATKIYPGGTSSNSGGYGNANPCFTYNEEDGLYYRTQYGAAHTDEMNGEQIAVSNVVFKICHGEVRDPANLDYLAFGVHGTGDAYVFTNGRVIKGTWSREGDYDPNIFLDENGNEIVFNQGKTWICNIWDEYSQYMSYE</sequence>
<evidence type="ECO:0000259" key="1">
    <source>
        <dbReference type="Pfam" id="PF11258"/>
    </source>
</evidence>
<dbReference type="PROSITE" id="PS51257">
    <property type="entry name" value="PROKAR_LIPOPROTEIN"/>
    <property type="match status" value="1"/>
</dbReference>
<gene>
    <name evidence="3" type="ORF">H9742_05695</name>
</gene>
<dbReference type="Pfam" id="PF17479">
    <property type="entry name" value="DUF3048_C"/>
    <property type="match status" value="1"/>
</dbReference>
<proteinExistence type="predicted"/>
<protein>
    <submittedName>
        <fullName evidence="3">DUF3048 domain-containing protein</fullName>
    </submittedName>
</protein>
<dbReference type="EMBL" id="DXGH01000030">
    <property type="protein sequence ID" value="HIW81013.1"/>
    <property type="molecule type" value="Genomic_DNA"/>
</dbReference>
<organism evidence="3 4">
    <name type="scientific">Candidatus Acetatifactor stercoripullorum</name>
    <dbReference type="NCBI Taxonomy" id="2838414"/>
    <lineage>
        <taxon>Bacteria</taxon>
        <taxon>Bacillati</taxon>
        <taxon>Bacillota</taxon>
        <taxon>Clostridia</taxon>
        <taxon>Lachnospirales</taxon>
        <taxon>Lachnospiraceae</taxon>
        <taxon>Acetatifactor</taxon>
    </lineage>
</organism>
<dbReference type="Gene3D" id="3.50.90.10">
    <property type="entry name" value="YerB-like"/>
    <property type="match status" value="1"/>
</dbReference>
<feature type="domain" description="DUF3048" evidence="1">
    <location>
        <begin position="70"/>
        <end position="192"/>
    </location>
</feature>
<comment type="caution">
    <text evidence="3">The sequence shown here is derived from an EMBL/GenBank/DDBJ whole genome shotgun (WGS) entry which is preliminary data.</text>
</comment>
<reference evidence="3" key="2">
    <citation type="submission" date="2021-04" db="EMBL/GenBank/DDBJ databases">
        <authorList>
            <person name="Gilroy R."/>
        </authorList>
    </citation>
    <scope>NUCLEOTIDE SEQUENCE</scope>
    <source>
        <strain evidence="3">CHK195-6426</strain>
    </source>
</reference>
<name>A0A9D1UBC6_9FIRM</name>
<dbReference type="InterPro" id="IPR021416">
    <property type="entry name" value="DUF3048_N"/>
</dbReference>
<dbReference type="InterPro" id="IPR035328">
    <property type="entry name" value="DUF3048_C"/>
</dbReference>